<comment type="caution">
    <text evidence="3">The sequence shown here is derived from an EMBL/GenBank/DDBJ whole genome shotgun (WGS) entry which is preliminary data.</text>
</comment>
<evidence type="ECO:0000313" key="3">
    <source>
        <dbReference type="EMBL" id="PRX57406.1"/>
    </source>
</evidence>
<accession>A0A2T0MIS4</accession>
<evidence type="ECO:0000259" key="2">
    <source>
        <dbReference type="Pfam" id="PF08327"/>
    </source>
</evidence>
<dbReference type="Pfam" id="PF08327">
    <property type="entry name" value="AHSA1"/>
    <property type="match status" value="1"/>
</dbReference>
<name>A0A2T0MIS4_9FLAO</name>
<keyword evidence="4" id="KW-1185">Reference proteome</keyword>
<dbReference type="EMBL" id="PVYX01000001">
    <property type="protein sequence ID" value="PRX57406.1"/>
    <property type="molecule type" value="Genomic_DNA"/>
</dbReference>
<proteinExistence type="inferred from homology"/>
<dbReference type="SUPFAM" id="SSF55961">
    <property type="entry name" value="Bet v1-like"/>
    <property type="match status" value="1"/>
</dbReference>
<gene>
    <name evidence="3" type="ORF">CLV81_1410</name>
</gene>
<evidence type="ECO:0000313" key="4">
    <source>
        <dbReference type="Proteomes" id="UP000237640"/>
    </source>
</evidence>
<dbReference type="OrthoDB" id="287565at2"/>
<dbReference type="Proteomes" id="UP000237640">
    <property type="component" value="Unassembled WGS sequence"/>
</dbReference>
<dbReference type="AlphaFoldDB" id="A0A2T0MIS4"/>
<organism evidence="3 4">
    <name type="scientific">Flagellimonas meridianipacifica</name>
    <dbReference type="NCBI Taxonomy" id="1080225"/>
    <lineage>
        <taxon>Bacteria</taxon>
        <taxon>Pseudomonadati</taxon>
        <taxon>Bacteroidota</taxon>
        <taxon>Flavobacteriia</taxon>
        <taxon>Flavobacteriales</taxon>
        <taxon>Flavobacteriaceae</taxon>
        <taxon>Flagellimonas</taxon>
    </lineage>
</organism>
<comment type="similarity">
    <text evidence="1">Belongs to the AHA1 family.</text>
</comment>
<dbReference type="InterPro" id="IPR023393">
    <property type="entry name" value="START-like_dom_sf"/>
</dbReference>
<evidence type="ECO:0000256" key="1">
    <source>
        <dbReference type="ARBA" id="ARBA00006817"/>
    </source>
</evidence>
<dbReference type="RefSeq" id="WP_106144304.1">
    <property type="nucleotide sequence ID" value="NZ_PVYX01000001.1"/>
</dbReference>
<dbReference type="InterPro" id="IPR013538">
    <property type="entry name" value="ASHA1/2-like_C"/>
</dbReference>
<dbReference type="Gene3D" id="3.30.530.20">
    <property type="match status" value="1"/>
</dbReference>
<sequence>MDFQKTIKVKTTKEKAFTAVTQEINKWWGNVDTDQANEIGNEFSIYFENNTEWRFTITKLNKFNEVHWKCIYANHTSGDLNGITDEWLNSEVIFEFKDLGNDEVELFFKHKGLTPELNCYQMCDAGWTHFFANSLKQYLETGKGAPNLVKQ</sequence>
<protein>
    <submittedName>
        <fullName evidence="3">Activator of Hsp90 ATPase-like protein</fullName>
    </submittedName>
</protein>
<reference evidence="3 4" key="1">
    <citation type="submission" date="2018-03" db="EMBL/GenBank/DDBJ databases">
        <title>Genomic Encyclopedia of Archaeal and Bacterial Type Strains, Phase II (KMG-II): from individual species to whole genera.</title>
        <authorList>
            <person name="Goeker M."/>
        </authorList>
    </citation>
    <scope>NUCLEOTIDE SEQUENCE [LARGE SCALE GENOMIC DNA]</scope>
    <source>
        <strain evidence="3 4">DSM 25027</strain>
    </source>
</reference>
<feature type="domain" description="Activator of Hsp90 ATPase homologue 1/2-like C-terminal" evidence="2">
    <location>
        <begin position="11"/>
        <end position="140"/>
    </location>
</feature>